<reference evidence="2" key="1">
    <citation type="submission" date="2020-02" db="EMBL/GenBank/DDBJ databases">
        <authorList>
            <person name="Meier V. D."/>
        </authorList>
    </citation>
    <scope>NUCLEOTIDE SEQUENCE</scope>
    <source>
        <strain evidence="2">AVDCRST_MAG69</strain>
    </source>
</reference>
<evidence type="ECO:0000256" key="1">
    <source>
        <dbReference type="SAM" id="MobiDB-lite"/>
    </source>
</evidence>
<organism evidence="2">
    <name type="scientific">uncultured Solirubrobacteraceae bacterium</name>
    <dbReference type="NCBI Taxonomy" id="1162706"/>
    <lineage>
        <taxon>Bacteria</taxon>
        <taxon>Bacillati</taxon>
        <taxon>Actinomycetota</taxon>
        <taxon>Thermoleophilia</taxon>
        <taxon>Solirubrobacterales</taxon>
        <taxon>Solirubrobacteraceae</taxon>
        <taxon>environmental samples</taxon>
    </lineage>
</organism>
<accession>A0A6J4RIS4</accession>
<sequence>MTRQGDPSAAAPSLAAVPETPACPACRSTLLHPQRLRPGDAPETTVDLRCAECSEWTHGTYAPSELAELDRERLAGRLALVQAYELCVSQSMERFADSFGDALRRDLLGPDDFAPHRTR</sequence>
<proteinExistence type="predicted"/>
<name>A0A6J4RIS4_9ACTN</name>
<gene>
    <name evidence="2" type="ORF">AVDCRST_MAG69-325</name>
</gene>
<protein>
    <submittedName>
        <fullName evidence="2">Uncharacterized protein</fullName>
    </submittedName>
</protein>
<feature type="compositionally biased region" description="Low complexity" evidence="1">
    <location>
        <begin position="7"/>
        <end position="16"/>
    </location>
</feature>
<dbReference type="EMBL" id="CADCVP010000045">
    <property type="protein sequence ID" value="CAA9474552.1"/>
    <property type="molecule type" value="Genomic_DNA"/>
</dbReference>
<feature type="region of interest" description="Disordered" evidence="1">
    <location>
        <begin position="1"/>
        <end position="20"/>
    </location>
</feature>
<dbReference type="AlphaFoldDB" id="A0A6J4RIS4"/>
<evidence type="ECO:0000313" key="2">
    <source>
        <dbReference type="EMBL" id="CAA9474552.1"/>
    </source>
</evidence>